<dbReference type="eggNOG" id="ENOG502RFTW">
    <property type="taxonomic scope" value="Eukaryota"/>
</dbReference>
<feature type="compositionally biased region" description="Basic and acidic residues" evidence="1">
    <location>
        <begin position="17"/>
        <end position="36"/>
    </location>
</feature>
<gene>
    <name evidence="3" type="ORF">THAOC_17276</name>
</gene>
<organism evidence="3 4">
    <name type="scientific">Thalassiosira oceanica</name>
    <name type="common">Marine diatom</name>
    <dbReference type="NCBI Taxonomy" id="159749"/>
    <lineage>
        <taxon>Eukaryota</taxon>
        <taxon>Sar</taxon>
        <taxon>Stramenopiles</taxon>
        <taxon>Ochrophyta</taxon>
        <taxon>Bacillariophyta</taxon>
        <taxon>Coscinodiscophyceae</taxon>
        <taxon>Thalassiosirophycidae</taxon>
        <taxon>Thalassiosirales</taxon>
        <taxon>Thalassiosiraceae</taxon>
        <taxon>Thalassiosira</taxon>
    </lineage>
</organism>
<comment type="caution">
    <text evidence="3">The sequence shown here is derived from an EMBL/GenBank/DDBJ whole genome shotgun (WGS) entry which is preliminary data.</text>
</comment>
<evidence type="ECO:0000313" key="3">
    <source>
        <dbReference type="EMBL" id="EJK62127.1"/>
    </source>
</evidence>
<protein>
    <recommendedName>
        <fullName evidence="2">WKF domain-containing protein</fullName>
    </recommendedName>
</protein>
<accession>K0SV70</accession>
<evidence type="ECO:0000259" key="2">
    <source>
        <dbReference type="Pfam" id="PF10180"/>
    </source>
</evidence>
<dbReference type="Pfam" id="PF10180">
    <property type="entry name" value="WKF"/>
    <property type="match status" value="1"/>
</dbReference>
<feature type="compositionally biased region" description="Basic residues" evidence="1">
    <location>
        <begin position="1"/>
        <end position="16"/>
    </location>
</feature>
<keyword evidence="4" id="KW-1185">Reference proteome</keyword>
<dbReference type="PANTHER" id="PTHR22306:SF2">
    <property type="entry name" value="CHROMOSOME 7 OPEN READING FRAME 50"/>
    <property type="match status" value="1"/>
</dbReference>
<dbReference type="EMBL" id="AGNL01019104">
    <property type="protein sequence ID" value="EJK62127.1"/>
    <property type="molecule type" value="Genomic_DNA"/>
</dbReference>
<evidence type="ECO:0000256" key="1">
    <source>
        <dbReference type="SAM" id="MobiDB-lite"/>
    </source>
</evidence>
<feature type="compositionally biased region" description="Low complexity" evidence="1">
    <location>
        <begin position="54"/>
        <end position="71"/>
    </location>
</feature>
<dbReference type="Proteomes" id="UP000266841">
    <property type="component" value="Unassembled WGS sequence"/>
</dbReference>
<proteinExistence type="predicted"/>
<feature type="domain" description="WKF" evidence="2">
    <location>
        <begin position="84"/>
        <end position="148"/>
    </location>
</feature>
<dbReference type="AlphaFoldDB" id="K0SV70"/>
<dbReference type="OMA" id="HDKRKEY"/>
<name>K0SV70_THAOC</name>
<feature type="region of interest" description="Disordered" evidence="1">
    <location>
        <begin position="1"/>
        <end position="81"/>
    </location>
</feature>
<dbReference type="InterPro" id="IPR019327">
    <property type="entry name" value="WKF"/>
</dbReference>
<evidence type="ECO:0000313" key="4">
    <source>
        <dbReference type="Proteomes" id="UP000266841"/>
    </source>
</evidence>
<feature type="region of interest" description="Disordered" evidence="1">
    <location>
        <begin position="152"/>
        <end position="191"/>
    </location>
</feature>
<dbReference type="PANTHER" id="PTHR22306">
    <property type="entry name" value="CHROMOSOME 7 OPEN READING FRAME 50"/>
    <property type="match status" value="1"/>
</dbReference>
<reference evidence="3 4" key="1">
    <citation type="journal article" date="2012" name="Genome Biol.">
        <title>Genome and low-iron response of an oceanic diatom adapted to chronic iron limitation.</title>
        <authorList>
            <person name="Lommer M."/>
            <person name="Specht M."/>
            <person name="Roy A.S."/>
            <person name="Kraemer L."/>
            <person name="Andreson R."/>
            <person name="Gutowska M.A."/>
            <person name="Wolf J."/>
            <person name="Bergner S.V."/>
            <person name="Schilhabel M.B."/>
            <person name="Klostermeier U.C."/>
            <person name="Beiko R.G."/>
            <person name="Rosenstiel P."/>
            <person name="Hippler M."/>
            <person name="Laroche J."/>
        </authorList>
    </citation>
    <scope>NUCLEOTIDE SEQUENCE [LARGE SCALE GENOMIC DNA]</scope>
    <source>
        <strain evidence="3 4">CCMP1005</strain>
    </source>
</reference>
<dbReference type="OrthoDB" id="10261563at2759"/>
<sequence>MGAGKNKSHRKKRISKHVLDAQERKKKEEIEKKLLDLEGGNSSIGDDGADKNGKAAADADVNESSRLASSKSSKKTKDPEEAASYLANWDMDRKNGTKTFKFNKNTSSWLQRHSYDFDKVSKNTFALLVEYLCQGAEGARLRVEEDAKRRARRYKDWEKSQDSKSETDERKMKDESASDEGRVWSELSDHDKRKEYKRARKLIDALKATRETSAEA</sequence>